<evidence type="ECO:0000256" key="10">
    <source>
        <dbReference type="ARBA" id="ARBA00049229"/>
    </source>
</evidence>
<evidence type="ECO:0000313" key="11">
    <source>
        <dbReference type="EMBL" id="MBY5959748.1"/>
    </source>
</evidence>
<dbReference type="GO" id="GO:0046394">
    <property type="term" value="P:carboxylic acid biosynthetic process"/>
    <property type="evidence" value="ECO:0007669"/>
    <property type="project" value="UniProtKB-ARBA"/>
</dbReference>
<comment type="catalytic activity">
    <reaction evidence="9">
        <text>L-isoleucine + 2-oxoglutarate = (S)-3-methyl-2-oxopentanoate + L-glutamate</text>
        <dbReference type="Rhea" id="RHEA:24801"/>
        <dbReference type="ChEBI" id="CHEBI:16810"/>
        <dbReference type="ChEBI" id="CHEBI:29985"/>
        <dbReference type="ChEBI" id="CHEBI:35146"/>
        <dbReference type="ChEBI" id="CHEBI:58045"/>
        <dbReference type="EC" id="2.6.1.42"/>
    </reaction>
</comment>
<name>A0A953HXS2_9BACT</name>
<evidence type="ECO:0000313" key="12">
    <source>
        <dbReference type="Proteomes" id="UP000753961"/>
    </source>
</evidence>
<keyword evidence="11" id="KW-0032">Aminotransferase</keyword>
<proteinExistence type="inferred from homology"/>
<comment type="pathway">
    <text evidence="4">Amino-acid biosynthesis; L-leucine biosynthesis; L-leucine from 3-methyl-2-oxobutanoate: step 4/4.</text>
</comment>
<dbReference type="GO" id="GO:0008652">
    <property type="term" value="P:amino acid biosynthetic process"/>
    <property type="evidence" value="ECO:0007669"/>
    <property type="project" value="UniProtKB-ARBA"/>
</dbReference>
<dbReference type="EMBL" id="JAHVHU010000017">
    <property type="protein sequence ID" value="MBY5959748.1"/>
    <property type="molecule type" value="Genomic_DNA"/>
</dbReference>
<evidence type="ECO:0000256" key="4">
    <source>
        <dbReference type="ARBA" id="ARBA00005072"/>
    </source>
</evidence>
<dbReference type="FunFam" id="3.20.10.10:FF:000002">
    <property type="entry name" value="D-alanine aminotransferase"/>
    <property type="match status" value="1"/>
</dbReference>
<evidence type="ECO:0000256" key="3">
    <source>
        <dbReference type="ARBA" id="ARBA00004931"/>
    </source>
</evidence>
<keyword evidence="11" id="KW-0808">Transferase</keyword>
<evidence type="ECO:0000256" key="7">
    <source>
        <dbReference type="ARBA" id="ARBA00022898"/>
    </source>
</evidence>
<dbReference type="CDD" id="cd00449">
    <property type="entry name" value="PLPDE_IV"/>
    <property type="match status" value="1"/>
</dbReference>
<evidence type="ECO:0000256" key="2">
    <source>
        <dbReference type="ARBA" id="ARBA00004824"/>
    </source>
</evidence>
<evidence type="ECO:0000256" key="1">
    <source>
        <dbReference type="ARBA" id="ARBA00001933"/>
    </source>
</evidence>
<organism evidence="11 12">
    <name type="scientific">Membranihabitans marinus</name>
    <dbReference type="NCBI Taxonomy" id="1227546"/>
    <lineage>
        <taxon>Bacteria</taxon>
        <taxon>Pseudomonadati</taxon>
        <taxon>Bacteroidota</taxon>
        <taxon>Saprospiria</taxon>
        <taxon>Saprospirales</taxon>
        <taxon>Saprospiraceae</taxon>
        <taxon>Membranihabitans</taxon>
    </lineage>
</organism>
<comment type="similarity">
    <text evidence="5">Belongs to the class-IV pyridoxal-phosphate-dependent aminotransferase family.</text>
</comment>
<dbReference type="SUPFAM" id="SSF56752">
    <property type="entry name" value="D-aminoacid aminotransferase-like PLP-dependent enzymes"/>
    <property type="match status" value="1"/>
</dbReference>
<gene>
    <name evidence="11" type="ORF">KUV50_16460</name>
</gene>
<reference evidence="11" key="1">
    <citation type="submission" date="2021-06" db="EMBL/GenBank/DDBJ databases">
        <title>44 bacteria genomes isolated from Dapeng, Shenzhen.</title>
        <authorList>
            <person name="Zheng W."/>
            <person name="Yu S."/>
            <person name="Huang Y."/>
        </authorList>
    </citation>
    <scope>NUCLEOTIDE SEQUENCE</scope>
    <source>
        <strain evidence="11">DP5N28-2</strain>
    </source>
</reference>
<comment type="catalytic activity">
    <reaction evidence="10">
        <text>L-leucine + 2-oxoglutarate = 4-methyl-2-oxopentanoate + L-glutamate</text>
        <dbReference type="Rhea" id="RHEA:18321"/>
        <dbReference type="ChEBI" id="CHEBI:16810"/>
        <dbReference type="ChEBI" id="CHEBI:17865"/>
        <dbReference type="ChEBI" id="CHEBI:29985"/>
        <dbReference type="ChEBI" id="CHEBI:57427"/>
        <dbReference type="EC" id="2.6.1.42"/>
    </reaction>
</comment>
<dbReference type="InterPro" id="IPR050571">
    <property type="entry name" value="Class-IV_PLP-Dep_Aminotrnsfr"/>
</dbReference>
<keyword evidence="12" id="KW-1185">Reference proteome</keyword>
<dbReference type="Proteomes" id="UP000753961">
    <property type="component" value="Unassembled WGS sequence"/>
</dbReference>
<comment type="cofactor">
    <cofactor evidence="1">
        <name>pyridoxal 5'-phosphate</name>
        <dbReference type="ChEBI" id="CHEBI:597326"/>
    </cofactor>
</comment>
<dbReference type="PANTHER" id="PTHR42743:SF11">
    <property type="entry name" value="AMINODEOXYCHORISMATE LYASE"/>
    <property type="match status" value="1"/>
</dbReference>
<evidence type="ECO:0000256" key="6">
    <source>
        <dbReference type="ARBA" id="ARBA00013053"/>
    </source>
</evidence>
<dbReference type="InterPro" id="IPR001544">
    <property type="entry name" value="Aminotrans_IV"/>
</dbReference>
<protein>
    <recommendedName>
        <fullName evidence="6">branched-chain-amino-acid transaminase</fullName>
        <ecNumber evidence="6">2.6.1.42</ecNumber>
    </recommendedName>
</protein>
<comment type="catalytic activity">
    <reaction evidence="8">
        <text>L-valine + 2-oxoglutarate = 3-methyl-2-oxobutanoate + L-glutamate</text>
        <dbReference type="Rhea" id="RHEA:24813"/>
        <dbReference type="ChEBI" id="CHEBI:11851"/>
        <dbReference type="ChEBI" id="CHEBI:16810"/>
        <dbReference type="ChEBI" id="CHEBI:29985"/>
        <dbReference type="ChEBI" id="CHEBI:57762"/>
        <dbReference type="EC" id="2.6.1.42"/>
    </reaction>
</comment>
<dbReference type="Pfam" id="PF01063">
    <property type="entry name" value="Aminotran_4"/>
    <property type="match status" value="1"/>
</dbReference>
<sequence>MDTYCLLNNEYKKTSEPLLKVNDLGLLRGYGVFDFFPIQGNHPVFFNDYWNRFRNSALQMRLPFEWEYDPFMTRLYELMDKNNRADGYCRLLLTGGYTNTGFLPDGPANFLVITQGPVPYIEENYTRGIKLITMQYTREHPHIKSINYMTVLLERDRIRNEDATDVLYLSEANITESSRSNFFIIDEKGILKTPQHDILGGITRSKVLELAQDFMEVEVTDLTLEDVKKARSAFITSTTKGIMPVTKIDDFSINESQISPVIHQLQKALKDLVNQHLDELNS</sequence>
<evidence type="ECO:0000256" key="9">
    <source>
        <dbReference type="ARBA" id="ARBA00048798"/>
    </source>
</evidence>
<dbReference type="InterPro" id="IPR043132">
    <property type="entry name" value="BCAT-like_C"/>
</dbReference>
<dbReference type="Gene3D" id="3.20.10.10">
    <property type="entry name" value="D-amino Acid Aminotransferase, subunit A, domain 2"/>
    <property type="match status" value="1"/>
</dbReference>
<comment type="pathway">
    <text evidence="3">Amino-acid biosynthesis; L-valine biosynthesis; L-valine from pyruvate: step 4/4.</text>
</comment>
<evidence type="ECO:0000256" key="8">
    <source>
        <dbReference type="ARBA" id="ARBA00048212"/>
    </source>
</evidence>
<dbReference type="EC" id="2.6.1.42" evidence="6"/>
<dbReference type="Gene3D" id="3.30.470.10">
    <property type="match status" value="1"/>
</dbReference>
<accession>A0A953HXS2</accession>
<dbReference type="InterPro" id="IPR036038">
    <property type="entry name" value="Aminotransferase-like"/>
</dbReference>
<comment type="pathway">
    <text evidence="2">Amino-acid biosynthesis; L-isoleucine biosynthesis; L-isoleucine from 2-oxobutanoate: step 4/4.</text>
</comment>
<dbReference type="InterPro" id="IPR043131">
    <property type="entry name" value="BCAT-like_N"/>
</dbReference>
<keyword evidence="7" id="KW-0663">Pyridoxal phosphate</keyword>
<dbReference type="RefSeq" id="WP_222581284.1">
    <property type="nucleotide sequence ID" value="NZ_JAHVHU010000017.1"/>
</dbReference>
<evidence type="ECO:0000256" key="5">
    <source>
        <dbReference type="ARBA" id="ARBA00009320"/>
    </source>
</evidence>
<dbReference type="GO" id="GO:0004084">
    <property type="term" value="F:branched-chain-amino-acid transaminase activity"/>
    <property type="evidence" value="ECO:0007669"/>
    <property type="project" value="UniProtKB-EC"/>
</dbReference>
<comment type="caution">
    <text evidence="11">The sequence shown here is derived from an EMBL/GenBank/DDBJ whole genome shotgun (WGS) entry which is preliminary data.</text>
</comment>
<dbReference type="PANTHER" id="PTHR42743">
    <property type="entry name" value="AMINO-ACID AMINOTRANSFERASE"/>
    <property type="match status" value="1"/>
</dbReference>
<dbReference type="AlphaFoldDB" id="A0A953HXS2"/>